<dbReference type="RefSeq" id="WP_207339638.1">
    <property type="nucleotide sequence ID" value="NZ_CP074405.1"/>
</dbReference>
<evidence type="ECO:0000313" key="1">
    <source>
        <dbReference type="EMBL" id="QVI62071.1"/>
    </source>
</evidence>
<reference evidence="1 2" key="1">
    <citation type="submission" date="2021-05" db="EMBL/GenBank/DDBJ databases">
        <title>Novel species in genus Cellulomonas.</title>
        <authorList>
            <person name="Zhang G."/>
        </authorList>
    </citation>
    <scope>NUCLEOTIDE SEQUENCE [LARGE SCALE GENOMIC DNA]</scope>
    <source>
        <strain evidence="2">zg-ZUI222</strain>
    </source>
</reference>
<dbReference type="Proteomes" id="UP000677804">
    <property type="component" value="Chromosome"/>
</dbReference>
<gene>
    <name evidence="1" type="ORF">KG103_16920</name>
</gene>
<name>A0ABX8D4U2_9CELL</name>
<proteinExistence type="predicted"/>
<evidence type="ECO:0000313" key="2">
    <source>
        <dbReference type="Proteomes" id="UP000677804"/>
    </source>
</evidence>
<organism evidence="1 2">
    <name type="scientific">Cellulomonas wangleii</name>
    <dbReference type="NCBI Taxonomy" id="2816956"/>
    <lineage>
        <taxon>Bacteria</taxon>
        <taxon>Bacillati</taxon>
        <taxon>Actinomycetota</taxon>
        <taxon>Actinomycetes</taxon>
        <taxon>Micrococcales</taxon>
        <taxon>Cellulomonadaceae</taxon>
        <taxon>Cellulomonas</taxon>
    </lineage>
</organism>
<accession>A0ABX8D4U2</accession>
<dbReference type="EMBL" id="CP074405">
    <property type="protein sequence ID" value="QVI62071.1"/>
    <property type="molecule type" value="Genomic_DNA"/>
</dbReference>
<sequence>MKSAFLVSAAESFEDDVWRAARSLGGDVSEASTRVQDEQGRVLLITGGLGLDGAGAWQDDLVSSPGLDALPDLSTAAAVLVECRWEDLFASWIARLAALLPGAAWVVDDDGVVWPATRVDPEGVRL</sequence>
<protein>
    <submittedName>
        <fullName evidence="1">Uncharacterized protein</fullName>
    </submittedName>
</protein>
<keyword evidence="2" id="KW-1185">Reference proteome</keyword>